<gene>
    <name evidence="1" type="ORF">McpCs1_03290</name>
</gene>
<proteinExistence type="predicted"/>
<evidence type="ECO:0008006" key="3">
    <source>
        <dbReference type="Google" id="ProtNLM"/>
    </source>
</evidence>
<sequence length="236" mass="27223">MTLLLKIHVEGFTEAAFAAHILRPYFEGMGCSITVVINKTSNAHGVTHRGGLSHYEQFRINTRWLLKNKNAVVTTMIDYYGLPADFPGMENIYDYPTSYERVRYLERMLDENISGEDIPDDNFIPYIQLHEFEALLFSDIAAIDKVLSVGRSSHCRELKDIRRNYEPEDINTRPESAPSKRLKHLYPRYSKTVEGILIAEKIGLADIRRQCPHFNEWLTELERVVAIKGMCAAEQR</sequence>
<dbReference type="EMBL" id="JAWDKB010000001">
    <property type="protein sequence ID" value="MDV0442965.1"/>
    <property type="molecule type" value="Genomic_DNA"/>
</dbReference>
<evidence type="ECO:0000313" key="2">
    <source>
        <dbReference type="Proteomes" id="UP001283212"/>
    </source>
</evidence>
<dbReference type="InterPro" id="IPR025455">
    <property type="entry name" value="DUF4276"/>
</dbReference>
<accession>A0AAE4MF96</accession>
<dbReference type="AlphaFoldDB" id="A0AAE4MF96"/>
<dbReference type="Proteomes" id="UP001283212">
    <property type="component" value="Unassembled WGS sequence"/>
</dbReference>
<keyword evidence="2" id="KW-1185">Reference proteome</keyword>
<protein>
    <recommendedName>
        <fullName evidence="3">DUF4276 family protein</fullName>
    </recommendedName>
</protein>
<name>A0AAE4MF96_9EURY</name>
<dbReference type="RefSeq" id="WP_338095494.1">
    <property type="nucleotide sequence ID" value="NZ_JAWDKB010000001.1"/>
</dbReference>
<reference evidence="1 2" key="1">
    <citation type="submission" date="2023-06" db="EMBL/GenBank/DDBJ databases">
        <title>Genome sequence of Methancorpusculaceae sp. Cs1.</title>
        <authorList>
            <person name="Protasov E."/>
            <person name="Platt K."/>
            <person name="Poehlein A."/>
            <person name="Daniel R."/>
            <person name="Brune A."/>
        </authorList>
    </citation>
    <scope>NUCLEOTIDE SEQUENCE [LARGE SCALE GENOMIC DNA]</scope>
    <source>
        <strain evidence="1 2">Cs1</strain>
    </source>
</reference>
<organism evidence="1 2">
    <name type="scientific">Methanorbis rubei</name>
    <dbReference type="NCBI Taxonomy" id="3028300"/>
    <lineage>
        <taxon>Archaea</taxon>
        <taxon>Methanobacteriati</taxon>
        <taxon>Methanobacteriota</taxon>
        <taxon>Stenosarchaea group</taxon>
        <taxon>Methanomicrobia</taxon>
        <taxon>Methanomicrobiales</taxon>
        <taxon>Methanocorpusculaceae</taxon>
        <taxon>Methanorbis</taxon>
    </lineage>
</organism>
<comment type="caution">
    <text evidence="1">The sequence shown here is derived from an EMBL/GenBank/DDBJ whole genome shotgun (WGS) entry which is preliminary data.</text>
</comment>
<dbReference type="Pfam" id="PF14103">
    <property type="entry name" value="DUF4276"/>
    <property type="match status" value="1"/>
</dbReference>
<evidence type="ECO:0000313" key="1">
    <source>
        <dbReference type="EMBL" id="MDV0442965.1"/>
    </source>
</evidence>